<keyword evidence="2" id="KW-1133">Transmembrane helix</keyword>
<reference evidence="4 5" key="1">
    <citation type="journal article" date="2018" name="Mol. Biol. Evol.">
        <title>Analysis of the draft genome of the red seaweed Gracilariopsis chorda provides insights into genome size evolution in Rhodophyta.</title>
        <authorList>
            <person name="Lee J."/>
            <person name="Yang E.C."/>
            <person name="Graf L."/>
            <person name="Yang J.H."/>
            <person name="Qiu H."/>
            <person name="Zel Zion U."/>
            <person name="Chan C.X."/>
            <person name="Stephens T.G."/>
            <person name="Weber A.P.M."/>
            <person name="Boo G.H."/>
            <person name="Boo S.M."/>
            <person name="Kim K.M."/>
            <person name="Shin Y."/>
            <person name="Jung M."/>
            <person name="Lee S.J."/>
            <person name="Yim H.S."/>
            <person name="Lee J.H."/>
            <person name="Bhattacharya D."/>
            <person name="Yoon H.S."/>
        </authorList>
    </citation>
    <scope>NUCLEOTIDE SEQUENCE [LARGE SCALE GENOMIC DNA]</scope>
    <source>
        <strain evidence="4 5">SKKU-2015</strain>
        <tissue evidence="4">Whole body</tissue>
    </source>
</reference>
<proteinExistence type="predicted"/>
<feature type="compositionally biased region" description="Polar residues" evidence="1">
    <location>
        <begin position="350"/>
        <end position="370"/>
    </location>
</feature>
<feature type="region of interest" description="Disordered" evidence="1">
    <location>
        <begin position="86"/>
        <end position="108"/>
    </location>
</feature>
<feature type="compositionally biased region" description="Acidic residues" evidence="1">
    <location>
        <begin position="375"/>
        <end position="392"/>
    </location>
</feature>
<evidence type="ECO:0000256" key="3">
    <source>
        <dbReference type="SAM" id="SignalP"/>
    </source>
</evidence>
<keyword evidence="2" id="KW-0472">Membrane</keyword>
<name>A0A2V3J643_9FLOR</name>
<comment type="caution">
    <text evidence="4">The sequence shown here is derived from an EMBL/GenBank/DDBJ whole genome shotgun (WGS) entry which is preliminary data.</text>
</comment>
<dbReference type="Proteomes" id="UP000247409">
    <property type="component" value="Unassembled WGS sequence"/>
</dbReference>
<feature type="region of interest" description="Disordered" evidence="1">
    <location>
        <begin position="209"/>
        <end position="461"/>
    </location>
</feature>
<feature type="signal peptide" evidence="3">
    <location>
        <begin position="1"/>
        <end position="19"/>
    </location>
</feature>
<feature type="region of interest" description="Disordered" evidence="1">
    <location>
        <begin position="815"/>
        <end position="855"/>
    </location>
</feature>
<evidence type="ECO:0000313" key="4">
    <source>
        <dbReference type="EMBL" id="PXF49896.1"/>
    </source>
</evidence>
<protein>
    <submittedName>
        <fullName evidence="4">Uncharacterized protein</fullName>
    </submittedName>
</protein>
<keyword evidence="2" id="KW-0812">Transmembrane</keyword>
<feature type="compositionally biased region" description="Basic and acidic residues" evidence="1">
    <location>
        <begin position="433"/>
        <end position="444"/>
    </location>
</feature>
<feature type="region of interest" description="Disordered" evidence="1">
    <location>
        <begin position="153"/>
        <end position="193"/>
    </location>
</feature>
<evidence type="ECO:0000256" key="1">
    <source>
        <dbReference type="SAM" id="MobiDB-lite"/>
    </source>
</evidence>
<feature type="compositionally biased region" description="Acidic residues" evidence="1">
    <location>
        <begin position="238"/>
        <end position="261"/>
    </location>
</feature>
<organism evidence="4 5">
    <name type="scientific">Gracilariopsis chorda</name>
    <dbReference type="NCBI Taxonomy" id="448386"/>
    <lineage>
        <taxon>Eukaryota</taxon>
        <taxon>Rhodophyta</taxon>
        <taxon>Florideophyceae</taxon>
        <taxon>Rhodymeniophycidae</taxon>
        <taxon>Gracilariales</taxon>
        <taxon>Gracilariaceae</taxon>
        <taxon>Gracilariopsis</taxon>
    </lineage>
</organism>
<evidence type="ECO:0000256" key="2">
    <source>
        <dbReference type="SAM" id="Phobius"/>
    </source>
</evidence>
<keyword evidence="5" id="KW-1185">Reference proteome</keyword>
<feature type="compositionally biased region" description="Polar residues" evidence="1">
    <location>
        <begin position="228"/>
        <end position="237"/>
    </location>
</feature>
<feature type="compositionally biased region" description="Low complexity" evidence="1">
    <location>
        <begin position="86"/>
        <end position="96"/>
    </location>
</feature>
<sequence length="855" mass="91459">MRLSVLLLLLLAYVSSGRSETRAGPRRRAERTPSREGFAKRLAEFSAVPLNRISKHVTSRISALDARLTIMNLNVPVLSASSSEASSSSESISYSSPEPQEAIIKPSQSPVPGVVVDVEETPVATASPNFPLDSPSAILSESLSSNEPLLVPTATPNTLVQPTEPEIISIDEPNEASDSAASSTSEPNSAATRFRKFNLDGSLSAVFASQTPTALQSPDPIQEHETSENAFSATTPETEVDVLPEETEAVYDGDDVMESAAEEGSRLRSSAEPELTPLPAQNEAKLDNEMPMKYSEAAEEEDGRDSHNAKPRLSVSAFGPATASAVWTLGQPPDISFSSSSDTEKGGQNPAENESNTQTASNSDNEQSSDSFKETEEEQIESSPEQEADDLGQSEGFGRQLPKSPVKPEESGDSPAPVTAVSQGAAATFDVATEPRGRGRKTETLTDSEEDSGHAHISPNVSMDLSFSNFKETPTNQIVGGDTVPSAGYEDSVIELAFPDLDKLEQDLEVDDVQASVTEAPEGYTSSEVQSDDMELMYPDQSEEPAASAELLSPSMETELLSVALIVRHPPSYNSEKLAEDIRINSNEFIAPDDWEIASLLLLSKLAKSFQRDLYTRQVQTNPDMDELVAFELLLEAECSSARAACVSRTDKYEAFIRSGRMDAALATHDFTRVSVFLQGEVKERSEPLAAIGPSGLGVGVIAGIAVGAVAAVSLIILVVVVMTNRGSGSSGYNASDYSDSDLECEDDVEQENEFVQNGESFMVSNFGGTPRTTFANIPWLNQTSAQSGQQTGSQSFISVDSMMTNDNNTMSQYRFDETTSSSSKSDLDDLENPADIPVSAEGPDASGSTVYIVQ</sequence>
<gene>
    <name evidence="4" type="ORF">BWQ96_00056</name>
</gene>
<dbReference type="AlphaFoldDB" id="A0A2V3J643"/>
<dbReference type="OrthoDB" id="10639541at2759"/>
<feature type="chain" id="PRO_5016085070" evidence="3">
    <location>
        <begin position="20"/>
        <end position="855"/>
    </location>
</feature>
<dbReference type="EMBL" id="NBIV01000001">
    <property type="protein sequence ID" value="PXF49896.1"/>
    <property type="molecule type" value="Genomic_DNA"/>
</dbReference>
<accession>A0A2V3J643</accession>
<keyword evidence="3" id="KW-0732">Signal</keyword>
<feature type="compositionally biased region" description="Low complexity" evidence="1">
    <location>
        <begin position="176"/>
        <end position="192"/>
    </location>
</feature>
<evidence type="ECO:0000313" key="5">
    <source>
        <dbReference type="Proteomes" id="UP000247409"/>
    </source>
</evidence>
<feature type="transmembrane region" description="Helical" evidence="2">
    <location>
        <begin position="697"/>
        <end position="722"/>
    </location>
</feature>